<proteinExistence type="predicted"/>
<dbReference type="InterPro" id="IPR029063">
    <property type="entry name" value="SAM-dependent_MTases_sf"/>
</dbReference>
<protein>
    <submittedName>
        <fullName evidence="2">FkbM family methyltransferase</fullName>
    </submittedName>
</protein>
<dbReference type="InterPro" id="IPR006342">
    <property type="entry name" value="FkbM_mtfrase"/>
</dbReference>
<evidence type="ECO:0000313" key="3">
    <source>
        <dbReference type="Proteomes" id="UP001172083"/>
    </source>
</evidence>
<feature type="domain" description="Methyltransferase FkbM" evidence="1">
    <location>
        <begin position="99"/>
        <end position="287"/>
    </location>
</feature>
<evidence type="ECO:0000313" key="2">
    <source>
        <dbReference type="EMBL" id="MDN5214510.1"/>
    </source>
</evidence>
<dbReference type="Pfam" id="PF05050">
    <property type="entry name" value="Methyltransf_21"/>
    <property type="match status" value="1"/>
</dbReference>
<dbReference type="Proteomes" id="UP001172083">
    <property type="component" value="Unassembled WGS sequence"/>
</dbReference>
<dbReference type="GO" id="GO:0032259">
    <property type="term" value="P:methylation"/>
    <property type="evidence" value="ECO:0007669"/>
    <property type="project" value="UniProtKB-KW"/>
</dbReference>
<dbReference type="Gene3D" id="3.40.50.150">
    <property type="entry name" value="Vaccinia Virus protein VP39"/>
    <property type="match status" value="1"/>
</dbReference>
<keyword evidence="3" id="KW-1185">Reference proteome</keyword>
<comment type="caution">
    <text evidence="2">The sequence shown here is derived from an EMBL/GenBank/DDBJ whole genome shotgun (WGS) entry which is preliminary data.</text>
</comment>
<dbReference type="GO" id="GO:0008168">
    <property type="term" value="F:methyltransferase activity"/>
    <property type="evidence" value="ECO:0007669"/>
    <property type="project" value="UniProtKB-KW"/>
</dbReference>
<dbReference type="SUPFAM" id="SSF53335">
    <property type="entry name" value="S-adenosyl-L-methionine-dependent methyltransferases"/>
    <property type="match status" value="1"/>
</dbReference>
<keyword evidence="2" id="KW-0808">Transferase</keyword>
<keyword evidence="2" id="KW-0489">Methyltransferase</keyword>
<organism evidence="2 3">
    <name type="scientific">Agaribacillus aureus</name>
    <dbReference type="NCBI Taxonomy" id="3051825"/>
    <lineage>
        <taxon>Bacteria</taxon>
        <taxon>Pseudomonadati</taxon>
        <taxon>Bacteroidota</taxon>
        <taxon>Cytophagia</taxon>
        <taxon>Cytophagales</taxon>
        <taxon>Splendidivirgaceae</taxon>
        <taxon>Agaribacillus</taxon>
    </lineage>
</organism>
<dbReference type="EMBL" id="JAUJEB010000004">
    <property type="protein sequence ID" value="MDN5214510.1"/>
    <property type="molecule type" value="Genomic_DNA"/>
</dbReference>
<reference evidence="2" key="1">
    <citation type="submission" date="2023-06" db="EMBL/GenBank/DDBJ databases">
        <title>Genomic of Agaribacillus aureum.</title>
        <authorList>
            <person name="Wang G."/>
        </authorList>
    </citation>
    <scope>NUCLEOTIDE SEQUENCE</scope>
    <source>
        <strain evidence="2">BMA12</strain>
    </source>
</reference>
<name>A0ABT8L9T1_9BACT</name>
<sequence>MDIENIDLRSLEMALNLHPAIDQLIVKPNNEKLELDIIIVPNLKLMSGSFPVRSQVLPNGLEIFYLSEKEPKYFYEDIFKNECYLSSSIDLCEGDIIFDVGANVGYFSLFVHQQLKDYTMFAFEPAPQTYDALCLNIFKHEANIYPMECGIHEKNGNGEFTFYPYSSGYSTFHANSKEEKELLIQMIKNEYETKDGDKVNEFFNHAEDYVNLRFKEKKYTCKLRTLSSIIDEYELDRIDLLKVDVEKSEVPVFKGIKDEHWSIIKQVVVEIHDFDNEASLIKEMLSKHKFQVTEEKGNRYENTVMNTIYAVNTSPFSKLKHKSKKQLNLLKKHFFQNVSNRLIPKQDLYNSVRIQMSGNQLPINIIILPSLRDINFDG</sequence>
<dbReference type="PANTHER" id="PTHR34203:SF15">
    <property type="entry name" value="SLL1173 PROTEIN"/>
    <property type="match status" value="1"/>
</dbReference>
<evidence type="ECO:0000259" key="1">
    <source>
        <dbReference type="Pfam" id="PF05050"/>
    </source>
</evidence>
<accession>A0ABT8L9T1</accession>
<dbReference type="NCBIfam" id="TIGR01444">
    <property type="entry name" value="fkbM_fam"/>
    <property type="match status" value="1"/>
</dbReference>
<dbReference type="RefSeq" id="WP_346759843.1">
    <property type="nucleotide sequence ID" value="NZ_JAUJEB010000004.1"/>
</dbReference>
<gene>
    <name evidence="2" type="ORF">QQ020_20685</name>
</gene>
<dbReference type="InterPro" id="IPR052514">
    <property type="entry name" value="SAM-dependent_MTase"/>
</dbReference>
<dbReference type="PANTHER" id="PTHR34203">
    <property type="entry name" value="METHYLTRANSFERASE, FKBM FAMILY PROTEIN"/>
    <property type="match status" value="1"/>
</dbReference>